<dbReference type="EMBL" id="JAEVHM010000040">
    <property type="protein sequence ID" value="MBM0232404.1"/>
    <property type="molecule type" value="Genomic_DNA"/>
</dbReference>
<gene>
    <name evidence="1" type="ORF">JNW91_11335</name>
</gene>
<evidence type="ECO:0000313" key="2">
    <source>
        <dbReference type="Proteomes" id="UP000601027"/>
    </source>
</evidence>
<dbReference type="Proteomes" id="UP000601027">
    <property type="component" value="Unassembled WGS sequence"/>
</dbReference>
<sequence length="54" mass="5921">MLATTGAYRSLTSWRSYVHSWQLLGSHDSARIRTVVGDAARQEVAVGLLATTRC</sequence>
<dbReference type="RefSeq" id="WP_203174865.1">
    <property type="nucleotide sequence ID" value="NZ_JAEVHM010000040.1"/>
</dbReference>
<organism evidence="1 2">
    <name type="scientific">Micromonospora parastrephiae</name>
    <dbReference type="NCBI Taxonomy" id="2806101"/>
    <lineage>
        <taxon>Bacteria</taxon>
        <taxon>Bacillati</taxon>
        <taxon>Actinomycetota</taxon>
        <taxon>Actinomycetes</taxon>
        <taxon>Micromonosporales</taxon>
        <taxon>Micromonosporaceae</taxon>
        <taxon>Micromonospora</taxon>
    </lineage>
</organism>
<reference evidence="1 2" key="1">
    <citation type="submission" date="2021-01" db="EMBL/GenBank/DDBJ databases">
        <title>Draft genome sequence of Micromonospora sp. strain STR1_7.</title>
        <authorList>
            <person name="Karlyshev A."/>
            <person name="Jawad R."/>
        </authorList>
    </citation>
    <scope>NUCLEOTIDE SEQUENCE [LARGE SCALE GENOMIC DNA]</scope>
    <source>
        <strain evidence="1 2">STR1-7</strain>
    </source>
</reference>
<accession>A0ABS1XTB3</accession>
<protein>
    <submittedName>
        <fullName evidence="1">Uncharacterized protein</fullName>
    </submittedName>
</protein>
<comment type="caution">
    <text evidence="1">The sequence shown here is derived from an EMBL/GenBank/DDBJ whole genome shotgun (WGS) entry which is preliminary data.</text>
</comment>
<keyword evidence="2" id="KW-1185">Reference proteome</keyword>
<name>A0ABS1XTB3_9ACTN</name>
<proteinExistence type="predicted"/>
<evidence type="ECO:0000313" key="1">
    <source>
        <dbReference type="EMBL" id="MBM0232404.1"/>
    </source>
</evidence>